<dbReference type="HOGENOM" id="CLU_294002_0_0_11"/>
<dbReference type="eggNOG" id="COG2385">
    <property type="taxonomic scope" value="Bacteria"/>
</dbReference>
<dbReference type="InterPro" id="IPR013693">
    <property type="entry name" value="SpoIID/LytB_N"/>
</dbReference>
<dbReference type="Proteomes" id="UP000000771">
    <property type="component" value="Chromosome"/>
</dbReference>
<feature type="compositionally biased region" description="Pro residues" evidence="1">
    <location>
        <begin position="438"/>
        <end position="447"/>
    </location>
</feature>
<dbReference type="EMBL" id="CP001631">
    <property type="protein sequence ID" value="ACU54658.1"/>
    <property type="molecule type" value="Genomic_DNA"/>
</dbReference>
<evidence type="ECO:0000259" key="3">
    <source>
        <dbReference type="Pfam" id="PF08486"/>
    </source>
</evidence>
<dbReference type="Pfam" id="PF08486">
    <property type="entry name" value="SpoIID"/>
    <property type="match status" value="1"/>
</dbReference>
<feature type="signal peptide" evidence="2">
    <location>
        <begin position="1"/>
        <end position="27"/>
    </location>
</feature>
<proteinExistence type="predicted"/>
<feature type="compositionally biased region" description="Low complexity" evidence="1">
    <location>
        <begin position="728"/>
        <end position="741"/>
    </location>
</feature>
<accession>C7M100</accession>
<dbReference type="InterPro" id="IPR011041">
    <property type="entry name" value="Quinoprot_gluc/sorb_DH_b-prop"/>
</dbReference>
<gene>
    <name evidence="4" type="ordered locus">Afer_1742</name>
</gene>
<feature type="region of interest" description="Disordered" evidence="1">
    <location>
        <begin position="433"/>
        <end position="456"/>
    </location>
</feature>
<evidence type="ECO:0000256" key="1">
    <source>
        <dbReference type="SAM" id="MobiDB-lite"/>
    </source>
</evidence>
<name>C7M100_ACIFD</name>
<keyword evidence="5" id="KW-1185">Reference proteome</keyword>
<dbReference type="SUPFAM" id="SSF101898">
    <property type="entry name" value="NHL repeat"/>
    <property type="match status" value="1"/>
</dbReference>
<keyword evidence="2" id="KW-0732">Signal</keyword>
<reference evidence="4 5" key="1">
    <citation type="journal article" date="2009" name="Stand. Genomic Sci.">
        <title>Complete genome sequence of Acidimicrobium ferrooxidans type strain (ICP).</title>
        <authorList>
            <person name="Clum A."/>
            <person name="Nolan M."/>
            <person name="Lang E."/>
            <person name="Glavina Del Rio T."/>
            <person name="Tice H."/>
            <person name="Copeland A."/>
            <person name="Cheng J.F."/>
            <person name="Lucas S."/>
            <person name="Chen F."/>
            <person name="Bruce D."/>
            <person name="Goodwin L."/>
            <person name="Pitluck S."/>
            <person name="Ivanova N."/>
            <person name="Mavrommatis K."/>
            <person name="Mikhailova N."/>
            <person name="Pati A."/>
            <person name="Chen A."/>
            <person name="Palaniappan K."/>
            <person name="Goker M."/>
            <person name="Spring S."/>
            <person name="Land M."/>
            <person name="Hauser L."/>
            <person name="Chang Y.J."/>
            <person name="Jeffries C.C."/>
            <person name="Chain P."/>
            <person name="Bristow J."/>
            <person name="Eisen J.A."/>
            <person name="Markowitz V."/>
            <person name="Hugenholtz P."/>
            <person name="Kyrpides N.C."/>
            <person name="Klenk H.P."/>
            <person name="Lapidus A."/>
        </authorList>
    </citation>
    <scope>NUCLEOTIDE SEQUENCE [LARGE SCALE GENOMIC DNA]</scope>
    <source>
        <strain evidence="5">DSM 10331 / JCM 15462 / NBRC 103882 / ICP</strain>
    </source>
</reference>
<evidence type="ECO:0000313" key="5">
    <source>
        <dbReference type="Proteomes" id="UP000000771"/>
    </source>
</evidence>
<dbReference type="SUPFAM" id="SSF50952">
    <property type="entry name" value="Soluble quinoprotein glucose dehydrogenase"/>
    <property type="match status" value="1"/>
</dbReference>
<protein>
    <submittedName>
        <fullName evidence="4">SpoIID/LytB domain protein</fullName>
    </submittedName>
</protein>
<dbReference type="STRING" id="525909.Afer_1742"/>
<feature type="chain" id="PRO_5002979706" evidence="2">
    <location>
        <begin position="28"/>
        <end position="1032"/>
    </location>
</feature>
<dbReference type="RefSeq" id="WP_015799137.1">
    <property type="nucleotide sequence ID" value="NC_013124.1"/>
</dbReference>
<organism evidence="4 5">
    <name type="scientific">Acidimicrobium ferrooxidans (strain DSM 10331 / JCM 15462 / NBRC 103882 / ICP)</name>
    <dbReference type="NCBI Taxonomy" id="525909"/>
    <lineage>
        <taxon>Bacteria</taxon>
        <taxon>Bacillati</taxon>
        <taxon>Actinomycetota</taxon>
        <taxon>Acidimicrobiia</taxon>
        <taxon>Acidimicrobiales</taxon>
        <taxon>Acidimicrobiaceae</taxon>
        <taxon>Acidimicrobium</taxon>
    </lineage>
</organism>
<feature type="region of interest" description="Disordered" evidence="1">
    <location>
        <begin position="728"/>
        <end position="754"/>
    </location>
</feature>
<evidence type="ECO:0000313" key="4">
    <source>
        <dbReference type="EMBL" id="ACU54658.1"/>
    </source>
</evidence>
<evidence type="ECO:0000256" key="2">
    <source>
        <dbReference type="SAM" id="SignalP"/>
    </source>
</evidence>
<sequence length="1032" mass="100037">MRVGGRRIPLAGAAIALGALVAAPAHAPAMTPTSTSGELTFTGFGVGGGSGASQFGEIGYASVGQDSYQAILAHFYGGTTLTTAADQAVRVWITEANGGPVVVFDPSGLSVGGVSVGANVPVELTDQGGTMVAAVGQAATGCGSPGGWSNLTSAPGSLWVSPPSLPPVGQQVDEPASSALVWCGPGGSERSYRGQLEVLQDGSGQMVLVNELGLESYVLGVVANEMPASWGLLGASGPQGEPWGFQALEAQAVEARTYALAVGNGYGFATICDTSACQVYGGVNNGLSAPYRPLVEQAVADTAHEVLVTASGAPAFTQYSASDGGYTAPGTFPAVPDPYDAGCYGNICNPWNPWTQSVSLASVEAAFPSIGTPTGLAVDARNGLGNDGGRVTSITVSGTNGSVTVSGATFAGALGLPSAWFVASGPIAISNDASASAPAPPPTPPESPSLGNGVLETTPAGTVVAADGATSLGDTATLGITGLGGSHPLAAPVVGITRDPSGQGYWLVAADGGVFGFGDAPFFGNTYTLGITGLGGSHPLAAPVVGLSPTPDGQGYWLVAADGGVFSFGDAGFYGNTYTRGFTGLGGAHPLPARVVALVPTPDGKGYWLALANGTVLAFGDATNLGGLPAAPASPIVAMLATPDGQGYWLLAADGTVYGFGDAPSYGSLTPGTASAIGLVPGPGGQGYSIVLSSGALVGFDGGVSIGATAPAGGAVGAIAAVGTPATNAQSATTPTTTSPTTPAPPSSSPTGNVGLRGVTADGTVVAADGATSLGDTATLGITGLGGSHPLAAPVVGLSPTPDGQGYWLVAADGGVFGFGDAPFFGNTYTLGLTGLGGSHPLAAPVVGLSPTPDGQGYWLVAADGGVFGFGDAPFFGNTYTLGLTGLGGSHPLAAPVVGLSPTPDGQGYWLVAADGGVFGFGDAHFYGNTYSAGYSGLGGSHPLPAPVVTLVPTADGQGYWLVLANGDVFAFGDASDLASADVGSATVVSAARAGAGLELVLSSGAIVGLGGAPSAPAPGGVDLVGGTAVAG</sequence>
<dbReference type="AlphaFoldDB" id="C7M100"/>
<dbReference type="KEGG" id="afo:Afer_1742"/>
<feature type="domain" description="Sporulation stage II protein D amidase enhancer LytB N-terminal" evidence="3">
    <location>
        <begin position="204"/>
        <end position="308"/>
    </location>
</feature>